<comment type="subcellular location">
    <subcellularLocation>
        <location evidence="1">Cell membrane</location>
        <topology evidence="1">Multi-pass membrane protein</topology>
    </subcellularLocation>
</comment>
<reference evidence="14 15" key="1">
    <citation type="submission" date="2023-03" db="EMBL/GenBank/DDBJ databases">
        <title>High-quality genome of Scylla paramamosain provides insights in environmental adaptation.</title>
        <authorList>
            <person name="Zhang L."/>
        </authorList>
    </citation>
    <scope>NUCLEOTIDE SEQUENCE [LARGE SCALE GENOMIC DNA]</scope>
    <source>
        <strain evidence="14">LZ_2023a</strain>
        <tissue evidence="14">Muscle</tissue>
    </source>
</reference>
<keyword evidence="9 12" id="KW-0472">Membrane</keyword>
<comment type="similarity">
    <text evidence="2">Belongs to the otopetrin family.</text>
</comment>
<evidence type="ECO:0000256" key="1">
    <source>
        <dbReference type="ARBA" id="ARBA00004651"/>
    </source>
</evidence>
<dbReference type="PANTHER" id="PTHR21522:SF58">
    <property type="entry name" value="AGAP000074-PA"/>
    <property type="match status" value="1"/>
</dbReference>
<evidence type="ECO:0000313" key="15">
    <source>
        <dbReference type="Proteomes" id="UP001487740"/>
    </source>
</evidence>
<keyword evidence="3" id="KW-0813">Transport</keyword>
<evidence type="ECO:0000256" key="6">
    <source>
        <dbReference type="ARBA" id="ARBA00022781"/>
    </source>
</evidence>
<feature type="transmembrane region" description="Helical" evidence="12">
    <location>
        <begin position="719"/>
        <end position="738"/>
    </location>
</feature>
<dbReference type="AlphaFoldDB" id="A0AAW0TFQ4"/>
<evidence type="ECO:0000313" key="14">
    <source>
        <dbReference type="EMBL" id="KAK8386563.1"/>
    </source>
</evidence>
<evidence type="ECO:0000256" key="3">
    <source>
        <dbReference type="ARBA" id="ARBA00022448"/>
    </source>
</evidence>
<dbReference type="PANTHER" id="PTHR21522">
    <property type="entry name" value="PROTON CHANNEL OTOP"/>
    <property type="match status" value="1"/>
</dbReference>
<feature type="transmembrane region" description="Helical" evidence="12">
    <location>
        <begin position="457"/>
        <end position="475"/>
    </location>
</feature>
<keyword evidence="6" id="KW-0375">Hydrogen ion transport</keyword>
<protein>
    <recommendedName>
        <fullName evidence="16">Otopetrin</fullName>
    </recommendedName>
</protein>
<keyword evidence="8" id="KW-0406">Ion transport</keyword>
<evidence type="ECO:0000256" key="9">
    <source>
        <dbReference type="ARBA" id="ARBA00023136"/>
    </source>
</evidence>
<evidence type="ECO:0000256" key="7">
    <source>
        <dbReference type="ARBA" id="ARBA00022989"/>
    </source>
</evidence>
<comment type="caution">
    <text evidence="14">The sequence shown here is derived from an EMBL/GenBank/DDBJ whole genome shotgun (WGS) entry which is preliminary data.</text>
</comment>
<feature type="non-terminal residue" evidence="14">
    <location>
        <position position="1"/>
    </location>
</feature>
<feature type="transmembrane region" description="Helical" evidence="12">
    <location>
        <begin position="783"/>
        <end position="803"/>
    </location>
</feature>
<evidence type="ECO:0000256" key="2">
    <source>
        <dbReference type="ARBA" id="ARBA00006513"/>
    </source>
</evidence>
<evidence type="ECO:0000256" key="4">
    <source>
        <dbReference type="ARBA" id="ARBA00022475"/>
    </source>
</evidence>
<keyword evidence="5 12" id="KW-0812">Transmembrane</keyword>
<feature type="chain" id="PRO_5043508552" description="Otopetrin" evidence="13">
    <location>
        <begin position="22"/>
        <end position="996"/>
    </location>
</feature>
<feature type="compositionally biased region" description="Basic residues" evidence="11">
    <location>
        <begin position="83"/>
        <end position="102"/>
    </location>
</feature>
<dbReference type="InterPro" id="IPR004878">
    <property type="entry name" value="Otopetrin"/>
</dbReference>
<dbReference type="EMBL" id="JARAKH010000031">
    <property type="protein sequence ID" value="KAK8386563.1"/>
    <property type="molecule type" value="Genomic_DNA"/>
</dbReference>
<dbReference type="GO" id="GO:0005886">
    <property type="term" value="C:plasma membrane"/>
    <property type="evidence" value="ECO:0007669"/>
    <property type="project" value="UniProtKB-SubCell"/>
</dbReference>
<evidence type="ECO:0008006" key="16">
    <source>
        <dbReference type="Google" id="ProtNLM"/>
    </source>
</evidence>
<feature type="transmembrane region" description="Helical" evidence="12">
    <location>
        <begin position="823"/>
        <end position="843"/>
    </location>
</feature>
<dbReference type="GO" id="GO:0015252">
    <property type="term" value="F:proton channel activity"/>
    <property type="evidence" value="ECO:0007669"/>
    <property type="project" value="InterPro"/>
</dbReference>
<keyword evidence="4" id="KW-1003">Cell membrane</keyword>
<sequence length="996" mass="110418">GEPVAAVFWSALFSLTPRTMVISVSVFPAASPCTKHRHAAPESHDCRSPRIGGDARTDTSSWGNSESESEVSGSSALVSPVQSRRRPTHGLPRQHPHSRVRKVSAPPELQPHLGGTQPQHSNAHAHAHTTQGHGGTNPDHADRSSNSEYILSLPSQTQLSRGFYSSSDSGVPSEYSSCGGHVAEVNRHAPQTSFSPTASVNDLANQHQTHETQDVSFYQSDSDSESLDDLPQGHRKSGVVGEMNNQTLNHTHMEPSPLVLPVGSPPPLNRIPTEPIMNTPPPHPAGVHHNQARRHSMVVQLNLQGAATPLSGFTQAPNTTRSVSMVSLTGNPVVSTSMYPNLHNDTQSIYSDVGYSPPGAYHGIQHMDSQASLTGVPHKVESQQALVNPHPEAGCGAMPEPHHGAPQPVDDEEKRSWFIHTLSENLSIIYAVFLVTLGIVIYLADTFNNHDSAMAEAFNVFLIVVQLLWLFYVHVDVRRYVSHISRALEEAKTKQVNKDEQVQLEPTGDGQYQLRINVPEAPRTIPQYYGFTSGRHGGSLYLKIGATVFCLGYLIHTGLNLGQKILYLTEDNEDFENCTCTTDVVMYVLQPVYAFYQLFFIFKYSNLIINRRKVFARFGIMHCIASSLCFWVFTIMQETLQAIFMKSKDKSYDYSGTTEAYKKYSLLNDLDGDDSIENDVDHSVTYAAKKVPASSSWTINYGCENDTHLSSMINATTPYLYPFSIEFNILMVGLWILLWENIGRFERHTHIPSVEVTYEEDNSKSLSSNLIIYVDCHASNRGLFAGLLMTVATVISIILFFIFSASESTRALGATVNGASEVILLSCMLVAGFFAYNSIRLLDMIKHGISAVDDILLFVCLPCIFFYAFFTMVPSITDGNYLSVCVSVLQVSQVILQTALMNDGLRRCSNSQALQHKKPGREVITYLVVANVAMWLLQTFEIKSSEGNSLFYDFYGKELWTLLSHLTLPLALFYRFHSSVCLADMWKASYEPEESH</sequence>
<keyword evidence="13" id="KW-0732">Signal</keyword>
<gene>
    <name evidence="14" type="ORF">O3P69_010891</name>
</gene>
<feature type="transmembrane region" description="Helical" evidence="12">
    <location>
        <begin position="855"/>
        <end position="875"/>
    </location>
</feature>
<evidence type="ECO:0000256" key="13">
    <source>
        <dbReference type="SAM" id="SignalP"/>
    </source>
</evidence>
<keyword evidence="7 12" id="KW-1133">Transmembrane helix</keyword>
<feature type="region of interest" description="Disordered" evidence="11">
    <location>
        <begin position="205"/>
        <end position="240"/>
    </location>
</feature>
<keyword evidence="10" id="KW-0407">Ion channel</keyword>
<evidence type="ECO:0000256" key="5">
    <source>
        <dbReference type="ARBA" id="ARBA00022692"/>
    </source>
</evidence>
<evidence type="ECO:0000256" key="11">
    <source>
        <dbReference type="SAM" id="MobiDB-lite"/>
    </source>
</evidence>
<accession>A0AAW0TFQ4</accession>
<organism evidence="14 15">
    <name type="scientific">Scylla paramamosain</name>
    <name type="common">Mud crab</name>
    <dbReference type="NCBI Taxonomy" id="85552"/>
    <lineage>
        <taxon>Eukaryota</taxon>
        <taxon>Metazoa</taxon>
        <taxon>Ecdysozoa</taxon>
        <taxon>Arthropoda</taxon>
        <taxon>Crustacea</taxon>
        <taxon>Multicrustacea</taxon>
        <taxon>Malacostraca</taxon>
        <taxon>Eumalacostraca</taxon>
        <taxon>Eucarida</taxon>
        <taxon>Decapoda</taxon>
        <taxon>Pleocyemata</taxon>
        <taxon>Brachyura</taxon>
        <taxon>Eubrachyura</taxon>
        <taxon>Portunoidea</taxon>
        <taxon>Portunidae</taxon>
        <taxon>Portuninae</taxon>
        <taxon>Scylla</taxon>
    </lineage>
</organism>
<feature type="signal peptide" evidence="13">
    <location>
        <begin position="1"/>
        <end position="21"/>
    </location>
</feature>
<feature type="transmembrane region" description="Helical" evidence="12">
    <location>
        <begin position="584"/>
        <end position="602"/>
    </location>
</feature>
<feature type="transmembrane region" description="Helical" evidence="12">
    <location>
        <begin position="614"/>
        <end position="636"/>
    </location>
</feature>
<feature type="region of interest" description="Disordered" evidence="11">
    <location>
        <begin position="35"/>
        <end position="145"/>
    </location>
</feature>
<name>A0AAW0TFQ4_SCYPA</name>
<dbReference type="Proteomes" id="UP001487740">
    <property type="component" value="Unassembled WGS sequence"/>
</dbReference>
<evidence type="ECO:0000256" key="8">
    <source>
        <dbReference type="ARBA" id="ARBA00023065"/>
    </source>
</evidence>
<evidence type="ECO:0000256" key="10">
    <source>
        <dbReference type="ARBA" id="ARBA00023303"/>
    </source>
</evidence>
<keyword evidence="15" id="KW-1185">Reference proteome</keyword>
<feature type="compositionally biased region" description="Low complexity" evidence="11">
    <location>
        <begin position="60"/>
        <end position="79"/>
    </location>
</feature>
<proteinExistence type="inferred from homology"/>
<feature type="compositionally biased region" description="Basic and acidic residues" evidence="11">
    <location>
        <begin position="39"/>
        <end position="57"/>
    </location>
</feature>
<dbReference type="Pfam" id="PF03189">
    <property type="entry name" value="Otopetrin"/>
    <property type="match status" value="1"/>
</dbReference>
<feature type="transmembrane region" description="Helical" evidence="12">
    <location>
        <begin position="428"/>
        <end position="445"/>
    </location>
</feature>
<evidence type="ECO:0000256" key="12">
    <source>
        <dbReference type="SAM" id="Phobius"/>
    </source>
</evidence>